<accession>A0AAN7QZW8</accession>
<dbReference type="InterPro" id="IPR001005">
    <property type="entry name" value="SANT/Myb"/>
</dbReference>
<dbReference type="GO" id="GO:0042162">
    <property type="term" value="F:telomeric DNA binding"/>
    <property type="evidence" value="ECO:0007669"/>
    <property type="project" value="UniProtKB-ARBA"/>
</dbReference>
<feature type="region of interest" description="Disordered" evidence="4">
    <location>
        <begin position="406"/>
        <end position="425"/>
    </location>
</feature>
<protein>
    <submittedName>
        <fullName evidence="7">Uncharacterized protein</fullName>
    </submittedName>
</protein>
<dbReference type="PROSITE" id="PS51294">
    <property type="entry name" value="HTH_MYB"/>
    <property type="match status" value="1"/>
</dbReference>
<evidence type="ECO:0000313" key="8">
    <source>
        <dbReference type="Proteomes" id="UP001346149"/>
    </source>
</evidence>
<feature type="region of interest" description="Disordered" evidence="4">
    <location>
        <begin position="1"/>
        <end position="26"/>
    </location>
</feature>
<dbReference type="PANTHER" id="PTHR21717">
    <property type="entry name" value="TELOMERIC REPEAT BINDING PROTEIN"/>
    <property type="match status" value="1"/>
</dbReference>
<dbReference type="PANTHER" id="PTHR21717:SF70">
    <property type="entry name" value="TELOMERE REPEAT-BINDING PROTEIN 2-RELATED"/>
    <property type="match status" value="1"/>
</dbReference>
<dbReference type="SMART" id="SM00717">
    <property type="entry name" value="SANT"/>
    <property type="match status" value="1"/>
</dbReference>
<keyword evidence="3" id="KW-0539">Nucleus</keyword>
<feature type="region of interest" description="Disordered" evidence="4">
    <location>
        <begin position="291"/>
        <end position="315"/>
    </location>
</feature>
<feature type="domain" description="Myb-like" evidence="5">
    <location>
        <begin position="505"/>
        <end position="560"/>
    </location>
</feature>
<comment type="caution">
    <text evidence="7">The sequence shown here is derived from an EMBL/GenBank/DDBJ whole genome shotgun (WGS) entry which is preliminary data.</text>
</comment>
<dbReference type="InterPro" id="IPR057625">
    <property type="entry name" value="TPR1-6-like_ubiquitin"/>
</dbReference>
<dbReference type="Pfam" id="PF00249">
    <property type="entry name" value="Myb_DNA-binding"/>
    <property type="match status" value="1"/>
</dbReference>
<dbReference type="EMBL" id="JAXQNO010000013">
    <property type="protein sequence ID" value="KAK4786094.1"/>
    <property type="molecule type" value="Genomic_DNA"/>
</dbReference>
<dbReference type="PROSITE" id="PS50090">
    <property type="entry name" value="MYB_LIKE"/>
    <property type="match status" value="1"/>
</dbReference>
<evidence type="ECO:0000259" key="5">
    <source>
        <dbReference type="PROSITE" id="PS50090"/>
    </source>
</evidence>
<evidence type="ECO:0000256" key="4">
    <source>
        <dbReference type="SAM" id="MobiDB-lite"/>
    </source>
</evidence>
<gene>
    <name evidence="7" type="ORF">SAY86_002783</name>
</gene>
<sequence length="596" mass="66776">MFSNKGQEYGFRGYQAPSVPRAPRSTRRRCPILRKTSDGKLRPFDILASVAGELLLKKDACSISHSSSTHRDQYPILEAVYDEKLPDKCKTLELKPSIPENCGKSLVVSEPLSPKKDQDGGFEFNAKDASVSSAIGLSLDVDNRSISNLVDERKKLSKDLLMHDGKFGCSSYTDMCRLGNQIKYFSNKRKVDGSDDGENWSGCTPLSSMKKKMKPFNSVPRTGDRRIRKILASKFWKNSKLKSTRSDGNLKIGHWDRIGCYRDQRYRRNFAYNFSAINHIKNFYIRGRSSGPKKGGNKDVSEYGSSPLKVGHHTSNGRKYSHVKLQIESFRIPELFIEVAETSTIGSLKKTVMEALSAILKDGAHVGVLLRGEIVKDDRKTLLHSGIYHDNPPDALSFILEPKSSLAPQESPKLPNNALTRDASHTSTGCAANLDAHREASLPLTESHGAKAGKLIENDHHDAASSVVDEHLMESRDLAATPALRNRETLPAAPVQQRVKDSVISQRRVRRPFSVAEVEALVQAVEKLGMGRWRDVKFQAFGDVEHRTYVDLKDKWKTLVHTARISPQQRRGEPIPQELLDRVLAAHAYWSHKQQM</sequence>
<dbReference type="InterPro" id="IPR009057">
    <property type="entry name" value="Homeodomain-like_sf"/>
</dbReference>
<dbReference type="InterPro" id="IPR017930">
    <property type="entry name" value="Myb_dom"/>
</dbReference>
<dbReference type="Proteomes" id="UP001346149">
    <property type="component" value="Unassembled WGS sequence"/>
</dbReference>
<evidence type="ECO:0000256" key="2">
    <source>
        <dbReference type="ARBA" id="ARBA00023125"/>
    </source>
</evidence>
<dbReference type="InterPro" id="IPR031105">
    <property type="entry name" value="TRP_plant"/>
</dbReference>
<reference evidence="7 8" key="1">
    <citation type="journal article" date="2023" name="Hortic Res">
        <title>Pangenome of water caltrop reveals structural variations and asymmetric subgenome divergence after allopolyploidization.</title>
        <authorList>
            <person name="Zhang X."/>
            <person name="Chen Y."/>
            <person name="Wang L."/>
            <person name="Yuan Y."/>
            <person name="Fang M."/>
            <person name="Shi L."/>
            <person name="Lu R."/>
            <person name="Comes H.P."/>
            <person name="Ma Y."/>
            <person name="Chen Y."/>
            <person name="Huang G."/>
            <person name="Zhou Y."/>
            <person name="Zheng Z."/>
            <person name="Qiu Y."/>
        </authorList>
    </citation>
    <scope>NUCLEOTIDE SEQUENCE [LARGE SCALE GENOMIC DNA]</scope>
    <source>
        <strain evidence="7">F231</strain>
    </source>
</reference>
<dbReference type="GO" id="GO:0005634">
    <property type="term" value="C:nucleus"/>
    <property type="evidence" value="ECO:0007669"/>
    <property type="project" value="UniProtKB-SubCell"/>
</dbReference>
<comment type="subcellular location">
    <subcellularLocation>
        <location evidence="1">Nucleus</location>
    </subcellularLocation>
</comment>
<evidence type="ECO:0000313" key="7">
    <source>
        <dbReference type="EMBL" id="KAK4786094.1"/>
    </source>
</evidence>
<evidence type="ECO:0000256" key="1">
    <source>
        <dbReference type="ARBA" id="ARBA00004123"/>
    </source>
</evidence>
<dbReference type="CDD" id="cd11660">
    <property type="entry name" value="SANT_TRF"/>
    <property type="match status" value="1"/>
</dbReference>
<keyword evidence="2" id="KW-0238">DNA-binding</keyword>
<evidence type="ECO:0000259" key="6">
    <source>
        <dbReference type="PROSITE" id="PS51294"/>
    </source>
</evidence>
<evidence type="ECO:0000256" key="3">
    <source>
        <dbReference type="ARBA" id="ARBA00023242"/>
    </source>
</evidence>
<name>A0AAN7QZW8_TRANT</name>
<dbReference type="Gene3D" id="1.10.246.220">
    <property type="match status" value="1"/>
</dbReference>
<dbReference type="SUPFAM" id="SSF46689">
    <property type="entry name" value="Homeodomain-like"/>
    <property type="match status" value="1"/>
</dbReference>
<feature type="domain" description="HTH myb-type" evidence="6">
    <location>
        <begin position="505"/>
        <end position="564"/>
    </location>
</feature>
<dbReference type="AlphaFoldDB" id="A0AAN7QZW8"/>
<proteinExistence type="predicted"/>
<organism evidence="7 8">
    <name type="scientific">Trapa natans</name>
    <name type="common">Water chestnut</name>
    <dbReference type="NCBI Taxonomy" id="22666"/>
    <lineage>
        <taxon>Eukaryota</taxon>
        <taxon>Viridiplantae</taxon>
        <taxon>Streptophyta</taxon>
        <taxon>Embryophyta</taxon>
        <taxon>Tracheophyta</taxon>
        <taxon>Spermatophyta</taxon>
        <taxon>Magnoliopsida</taxon>
        <taxon>eudicotyledons</taxon>
        <taxon>Gunneridae</taxon>
        <taxon>Pentapetalae</taxon>
        <taxon>rosids</taxon>
        <taxon>malvids</taxon>
        <taxon>Myrtales</taxon>
        <taxon>Lythraceae</taxon>
        <taxon>Trapa</taxon>
    </lineage>
</organism>
<keyword evidence="8" id="KW-1185">Reference proteome</keyword>
<dbReference type="Pfam" id="PF23603">
    <property type="entry name" value="Ubiquitin_TPR1"/>
    <property type="match status" value="1"/>
</dbReference>